<dbReference type="Pfam" id="PF07969">
    <property type="entry name" value="Amidohydro_3"/>
    <property type="match status" value="1"/>
</dbReference>
<evidence type="ECO:0000256" key="1">
    <source>
        <dbReference type="ARBA" id="ARBA00022723"/>
    </source>
</evidence>
<evidence type="ECO:0000259" key="3">
    <source>
        <dbReference type="Pfam" id="PF07969"/>
    </source>
</evidence>
<accession>A0A437MFD0</accession>
<sequence length="412" mass="44338">MDFDLLLREVRLPNSAPDAPAMDIGVSKGRIAAIAPQLGGAAAEVVQAGGRIVGPGFVETHIHLDKTCILDRCACEAQRFPHGAMERVSAVKPSFTVEDVTERASRTLEKCISHGCTRMRSHVEVDPKLGMRAIEGILEVKRRYAWAIDLEICVMPQEGLTNYPGTDELMVQALRNGATVVGAAPSYDSDPAAQIHRVFEMAREFDVDIDMHLDSGASADHLDLWLVCDLAEKFGYGGRVTIGHVSKLSTIPPAEVLKAAQRLKDAGVALTVLPATDLFLGGRHKDHNVPRSVADANALMDAGVLCNIASNNILNPFTPLGDGQMIRMANLYANIIQRGRDDEIAQIWEMSGGNGAKILRQEDFGVAVGGPADLVVLDAVSEIEAIRTVAPVLHVFKNGRRTVSRAPAVLHG</sequence>
<organism evidence="4 5">
    <name type="scientific">Rhodovarius crocodyli</name>
    <dbReference type="NCBI Taxonomy" id="1979269"/>
    <lineage>
        <taxon>Bacteria</taxon>
        <taxon>Pseudomonadati</taxon>
        <taxon>Pseudomonadota</taxon>
        <taxon>Alphaproteobacteria</taxon>
        <taxon>Acetobacterales</taxon>
        <taxon>Roseomonadaceae</taxon>
        <taxon>Rhodovarius</taxon>
    </lineage>
</organism>
<reference evidence="4 5" key="1">
    <citation type="submission" date="2019-01" db="EMBL/GenBank/DDBJ databases">
        <authorList>
            <person name="Chen W.-M."/>
        </authorList>
    </citation>
    <scope>NUCLEOTIDE SEQUENCE [LARGE SCALE GENOMIC DNA]</scope>
    <source>
        <strain evidence="4 5">CCP-6</strain>
    </source>
</reference>
<dbReference type="InterPro" id="IPR052349">
    <property type="entry name" value="Metallo-hydrolase_Enzymes"/>
</dbReference>
<dbReference type="SUPFAM" id="SSF51338">
    <property type="entry name" value="Composite domain of metallo-dependent hydrolases"/>
    <property type="match status" value="1"/>
</dbReference>
<dbReference type="CDD" id="cd01293">
    <property type="entry name" value="Bact_CD"/>
    <property type="match status" value="1"/>
</dbReference>
<dbReference type="InterPro" id="IPR032466">
    <property type="entry name" value="Metal_Hydrolase"/>
</dbReference>
<dbReference type="InterPro" id="IPR011059">
    <property type="entry name" value="Metal-dep_hydrolase_composite"/>
</dbReference>
<evidence type="ECO:0000313" key="5">
    <source>
        <dbReference type="Proteomes" id="UP000282957"/>
    </source>
</evidence>
<dbReference type="Gene3D" id="2.30.40.10">
    <property type="entry name" value="Urease, subunit C, domain 1"/>
    <property type="match status" value="1"/>
</dbReference>
<name>A0A437MFD0_9PROT</name>
<dbReference type="Proteomes" id="UP000282957">
    <property type="component" value="Unassembled WGS sequence"/>
</dbReference>
<dbReference type="InterPro" id="IPR013108">
    <property type="entry name" value="Amidohydro_3"/>
</dbReference>
<dbReference type="GO" id="GO:0019239">
    <property type="term" value="F:deaminase activity"/>
    <property type="evidence" value="ECO:0007669"/>
    <property type="project" value="UniProtKB-ARBA"/>
</dbReference>
<gene>
    <name evidence="4" type="ORF">EOD42_14725</name>
</gene>
<dbReference type="RefSeq" id="WP_127788290.1">
    <property type="nucleotide sequence ID" value="NZ_SACL01000004.1"/>
</dbReference>
<feature type="domain" description="Amidohydrolase 3" evidence="3">
    <location>
        <begin position="88"/>
        <end position="402"/>
    </location>
</feature>
<dbReference type="GO" id="GO:0016814">
    <property type="term" value="F:hydrolase activity, acting on carbon-nitrogen (but not peptide) bonds, in cyclic amidines"/>
    <property type="evidence" value="ECO:0007669"/>
    <property type="project" value="TreeGrafter"/>
</dbReference>
<comment type="caution">
    <text evidence="4">The sequence shown here is derived from an EMBL/GenBank/DDBJ whole genome shotgun (WGS) entry which is preliminary data.</text>
</comment>
<dbReference type="AlphaFoldDB" id="A0A437MFD0"/>
<dbReference type="EMBL" id="SACL01000004">
    <property type="protein sequence ID" value="RVT96358.1"/>
    <property type="molecule type" value="Genomic_DNA"/>
</dbReference>
<proteinExistence type="predicted"/>
<protein>
    <submittedName>
        <fullName evidence="4">Amidohydrolase</fullName>
    </submittedName>
</protein>
<keyword evidence="5" id="KW-1185">Reference proteome</keyword>
<keyword evidence="2 4" id="KW-0378">Hydrolase</keyword>
<dbReference type="PANTHER" id="PTHR32027:SF9">
    <property type="entry name" value="BLL3847 PROTEIN"/>
    <property type="match status" value="1"/>
</dbReference>
<dbReference type="FunFam" id="3.20.20.140:FF:000019">
    <property type="entry name" value="Cytosine deaminase"/>
    <property type="match status" value="1"/>
</dbReference>
<dbReference type="Gene3D" id="3.20.20.140">
    <property type="entry name" value="Metal-dependent hydrolases"/>
    <property type="match status" value="1"/>
</dbReference>
<dbReference type="SUPFAM" id="SSF51556">
    <property type="entry name" value="Metallo-dependent hydrolases"/>
    <property type="match status" value="1"/>
</dbReference>
<dbReference type="OrthoDB" id="9815027at2"/>
<evidence type="ECO:0000313" key="4">
    <source>
        <dbReference type="EMBL" id="RVT96358.1"/>
    </source>
</evidence>
<evidence type="ECO:0000256" key="2">
    <source>
        <dbReference type="ARBA" id="ARBA00022801"/>
    </source>
</evidence>
<dbReference type="GO" id="GO:0046872">
    <property type="term" value="F:metal ion binding"/>
    <property type="evidence" value="ECO:0007669"/>
    <property type="project" value="UniProtKB-KW"/>
</dbReference>
<dbReference type="PANTHER" id="PTHR32027">
    <property type="entry name" value="CYTOSINE DEAMINASE"/>
    <property type="match status" value="1"/>
</dbReference>
<keyword evidence="1" id="KW-0479">Metal-binding</keyword>